<feature type="region of interest" description="Disordered" evidence="1">
    <location>
        <begin position="10"/>
        <end position="36"/>
    </location>
</feature>
<dbReference type="AlphaFoldDB" id="A0A7J5ZGU4"/>
<organism evidence="2 3">
    <name type="scientific">Dissostichus mawsoni</name>
    <name type="common">Antarctic cod</name>
    <dbReference type="NCBI Taxonomy" id="36200"/>
    <lineage>
        <taxon>Eukaryota</taxon>
        <taxon>Metazoa</taxon>
        <taxon>Chordata</taxon>
        <taxon>Craniata</taxon>
        <taxon>Vertebrata</taxon>
        <taxon>Euteleostomi</taxon>
        <taxon>Actinopterygii</taxon>
        <taxon>Neopterygii</taxon>
        <taxon>Teleostei</taxon>
        <taxon>Neoteleostei</taxon>
        <taxon>Acanthomorphata</taxon>
        <taxon>Eupercaria</taxon>
        <taxon>Perciformes</taxon>
        <taxon>Notothenioidei</taxon>
        <taxon>Nototheniidae</taxon>
        <taxon>Dissostichus</taxon>
    </lineage>
</organism>
<evidence type="ECO:0000256" key="1">
    <source>
        <dbReference type="SAM" id="MobiDB-lite"/>
    </source>
</evidence>
<sequence length="219" mass="22525">PWPGCFEGCPAWGRARGGGSRRGSWRGGGDADDGGREVRIPAVQLHVAHLGVQTGAAEERKRNTKDMRVQLLHAAPAHGHGGVGEPHGGAAAGAARAAAGRVVLRPLLAGEGRAATRLKAHRLRHAQLAVVHLVADLLRPHLVRPLVLVVDPAEVGHDDGDGQSDHQHAAERADGAEDLPGDEGGGDGGEGGALGALLGVEHDSGEDDDGHGERKQQEA</sequence>
<feature type="non-terminal residue" evidence="2">
    <location>
        <position position="219"/>
    </location>
</feature>
<protein>
    <submittedName>
        <fullName evidence="2">Uncharacterized protein</fullName>
    </submittedName>
</protein>
<evidence type="ECO:0000313" key="2">
    <source>
        <dbReference type="EMBL" id="KAF3861015.1"/>
    </source>
</evidence>
<proteinExistence type="predicted"/>
<feature type="compositionally biased region" description="Gly residues" evidence="1">
    <location>
        <begin position="15"/>
        <end position="28"/>
    </location>
</feature>
<evidence type="ECO:0000313" key="3">
    <source>
        <dbReference type="Proteomes" id="UP000518266"/>
    </source>
</evidence>
<accession>A0A7J5ZGU4</accession>
<gene>
    <name evidence="2" type="ORF">F7725_001270</name>
</gene>
<feature type="compositionally biased region" description="Acidic residues" evidence="1">
    <location>
        <begin position="176"/>
        <end position="185"/>
    </location>
</feature>
<feature type="compositionally biased region" description="Basic and acidic residues" evidence="1">
    <location>
        <begin position="154"/>
        <end position="175"/>
    </location>
</feature>
<feature type="region of interest" description="Disordered" evidence="1">
    <location>
        <begin position="154"/>
        <end position="219"/>
    </location>
</feature>
<dbReference type="EMBL" id="JAAKFY010000002">
    <property type="protein sequence ID" value="KAF3861015.1"/>
    <property type="molecule type" value="Genomic_DNA"/>
</dbReference>
<comment type="caution">
    <text evidence="2">The sequence shown here is derived from an EMBL/GenBank/DDBJ whole genome shotgun (WGS) entry which is preliminary data.</text>
</comment>
<keyword evidence="3" id="KW-1185">Reference proteome</keyword>
<dbReference type="Proteomes" id="UP000518266">
    <property type="component" value="Unassembled WGS sequence"/>
</dbReference>
<reference evidence="2 3" key="1">
    <citation type="submission" date="2020-03" db="EMBL/GenBank/DDBJ databases">
        <title>Dissostichus mawsoni Genome sequencing and assembly.</title>
        <authorList>
            <person name="Park H."/>
        </authorList>
    </citation>
    <scope>NUCLEOTIDE SEQUENCE [LARGE SCALE GENOMIC DNA]</scope>
    <source>
        <strain evidence="2">DM0001</strain>
        <tissue evidence="2">Muscle</tissue>
    </source>
</reference>
<name>A0A7J5ZGU4_DISMA</name>